<dbReference type="AlphaFoldDB" id="A0AAA9SMV4"/>
<dbReference type="GO" id="GO:0009267">
    <property type="term" value="P:cellular response to starvation"/>
    <property type="evidence" value="ECO:0007669"/>
    <property type="project" value="Ensembl"/>
</dbReference>
<protein>
    <recommendedName>
        <fullName evidence="11">Protein Wnt</fullName>
    </recommendedName>
</protein>
<dbReference type="Ensembl" id="ENSBTAT00000115567.1">
    <property type="protein sequence ID" value="ENSBTAP00000084097.1"/>
    <property type="gene ID" value="ENSBTAG00000014291.7"/>
</dbReference>
<dbReference type="InterPro" id="IPR018161">
    <property type="entry name" value="Wnt_CS"/>
</dbReference>
<comment type="subcellular location">
    <subcellularLocation>
        <location evidence="1 11">Secreted</location>
        <location evidence="1 11">Extracellular space</location>
        <location evidence="1 11">Extracellular matrix</location>
    </subcellularLocation>
</comment>
<keyword evidence="10" id="KW-0449">Lipoprotein</keyword>
<dbReference type="GO" id="GO:0005102">
    <property type="term" value="F:signaling receptor binding"/>
    <property type="evidence" value="ECO:0007669"/>
    <property type="project" value="InterPro"/>
</dbReference>
<dbReference type="GO" id="GO:0060638">
    <property type="term" value="P:mesenchymal-epithelial cell signaling"/>
    <property type="evidence" value="ECO:0007669"/>
    <property type="project" value="Ensembl"/>
</dbReference>
<dbReference type="GO" id="GO:0071425">
    <property type="term" value="P:hematopoietic stem cell proliferation"/>
    <property type="evidence" value="ECO:0007669"/>
    <property type="project" value="Ensembl"/>
</dbReference>
<evidence type="ECO:0000256" key="12">
    <source>
        <dbReference type="SAM" id="MobiDB-lite"/>
    </source>
</evidence>
<evidence type="ECO:0000256" key="2">
    <source>
        <dbReference type="ARBA" id="ARBA00005683"/>
    </source>
</evidence>
<dbReference type="GO" id="GO:0021871">
    <property type="term" value="P:forebrain regionalization"/>
    <property type="evidence" value="ECO:0007669"/>
    <property type="project" value="Ensembl"/>
</dbReference>
<dbReference type="GO" id="GO:0060070">
    <property type="term" value="P:canonical Wnt signaling pathway"/>
    <property type="evidence" value="ECO:0007669"/>
    <property type="project" value="Ensembl"/>
</dbReference>
<dbReference type="Gene3D" id="3.30.2460.20">
    <property type="match status" value="1"/>
</dbReference>
<reference evidence="13" key="3">
    <citation type="submission" date="2025-09" db="UniProtKB">
        <authorList>
            <consortium name="Ensembl"/>
        </authorList>
    </citation>
    <scope>IDENTIFICATION</scope>
    <source>
        <strain evidence="13">Hereford</strain>
    </source>
</reference>
<dbReference type="GO" id="GO:0008584">
    <property type="term" value="P:male gonad development"/>
    <property type="evidence" value="ECO:0007669"/>
    <property type="project" value="Ensembl"/>
</dbReference>
<proteinExistence type="inferred from homology"/>
<dbReference type="GeneTree" id="ENSGT00940000159166"/>
<evidence type="ECO:0000256" key="1">
    <source>
        <dbReference type="ARBA" id="ARBA00004498"/>
    </source>
</evidence>
<accession>A0AAA9SMV4</accession>
<dbReference type="FunFam" id="3.30.2460.20:FF:000001">
    <property type="entry name" value="Wnt homolog"/>
    <property type="match status" value="1"/>
</dbReference>
<keyword evidence="3 11" id="KW-0217">Developmental protein</keyword>
<dbReference type="PANTHER" id="PTHR12027:SF93">
    <property type="entry name" value="PROTEIN WNT-2B"/>
    <property type="match status" value="1"/>
</dbReference>
<comment type="similarity">
    <text evidence="2 11">Belongs to the Wnt family.</text>
</comment>
<dbReference type="PANTHER" id="PTHR12027">
    <property type="entry name" value="WNT RELATED"/>
    <property type="match status" value="1"/>
</dbReference>
<keyword evidence="9" id="KW-0325">Glycoprotein</keyword>
<reference evidence="13" key="2">
    <citation type="submission" date="2025-08" db="UniProtKB">
        <authorList>
            <consortium name="Ensembl"/>
        </authorList>
    </citation>
    <scope>IDENTIFICATION</scope>
    <source>
        <strain evidence="13">Hereford</strain>
    </source>
</reference>
<organism evidence="13 14">
    <name type="scientific">Bos taurus</name>
    <name type="common">Bovine</name>
    <dbReference type="NCBI Taxonomy" id="9913"/>
    <lineage>
        <taxon>Eukaryota</taxon>
        <taxon>Metazoa</taxon>
        <taxon>Chordata</taxon>
        <taxon>Craniata</taxon>
        <taxon>Vertebrata</taxon>
        <taxon>Euteleostomi</taxon>
        <taxon>Mammalia</taxon>
        <taxon>Eutheria</taxon>
        <taxon>Laurasiatheria</taxon>
        <taxon>Artiodactyla</taxon>
        <taxon>Ruminantia</taxon>
        <taxon>Pecora</taxon>
        <taxon>Bovidae</taxon>
        <taxon>Bovinae</taxon>
        <taxon>Bos</taxon>
    </lineage>
</organism>
<dbReference type="Proteomes" id="UP000009136">
    <property type="component" value="Chromosome 3"/>
</dbReference>
<reference evidence="13" key="1">
    <citation type="submission" date="2018-03" db="EMBL/GenBank/DDBJ databases">
        <title>ARS-UCD1.2.</title>
        <authorList>
            <person name="Rosen B.D."/>
            <person name="Bickhart D.M."/>
            <person name="Koren S."/>
            <person name="Schnabel R.D."/>
            <person name="Hall R."/>
            <person name="Zimin A."/>
            <person name="Dreischer C."/>
            <person name="Schultheiss S."/>
            <person name="Schroeder S.G."/>
            <person name="Elsik C.G."/>
            <person name="Couldrey C."/>
            <person name="Liu G.E."/>
            <person name="Van Tassell C.P."/>
            <person name="Phillippy A.M."/>
            <person name="Smith T.P.L."/>
            <person name="Medrano J.F."/>
        </authorList>
    </citation>
    <scope>NUCLEOTIDE SEQUENCE [LARGE SCALE GENOMIC DNA]</scope>
    <source>
        <strain evidence="13">Hereford</strain>
    </source>
</reference>
<keyword evidence="6 11" id="KW-0879">Wnt signaling pathway</keyword>
<dbReference type="InterPro" id="IPR009140">
    <property type="entry name" value="Wnt2"/>
</dbReference>
<evidence type="ECO:0000313" key="13">
    <source>
        <dbReference type="Ensembl" id="ENSBTAP00000084097.1"/>
    </source>
</evidence>
<dbReference type="PRINTS" id="PR01842">
    <property type="entry name" value="WNT2PROTEIN"/>
</dbReference>
<evidence type="ECO:0000256" key="8">
    <source>
        <dbReference type="ARBA" id="ARBA00023157"/>
    </source>
</evidence>
<dbReference type="SMART" id="SM00097">
    <property type="entry name" value="WNT1"/>
    <property type="match status" value="1"/>
</dbReference>
<evidence type="ECO:0000256" key="7">
    <source>
        <dbReference type="ARBA" id="ARBA00022729"/>
    </source>
</evidence>
<dbReference type="InterPro" id="IPR043158">
    <property type="entry name" value="Wnt_C"/>
</dbReference>
<dbReference type="GO" id="GO:0090190">
    <property type="term" value="P:positive regulation of branching involved in ureteric bud morphogenesis"/>
    <property type="evidence" value="ECO:0007669"/>
    <property type="project" value="Ensembl"/>
</dbReference>
<dbReference type="GO" id="GO:0005576">
    <property type="term" value="C:extracellular region"/>
    <property type="evidence" value="ECO:0007669"/>
    <property type="project" value="InterPro"/>
</dbReference>
<dbReference type="Pfam" id="PF00110">
    <property type="entry name" value="wnt"/>
    <property type="match status" value="1"/>
</dbReference>
<sequence length="466" mass="52038">MLRPGGAEEAAQLPPRRVSAPVPESAPRSTAPDGSRASARLSLACLLLLLLLLTLPARVDTSWCSVLIGQKLPYEFLRMDSRNQSPIWGRGGRPRELSDPLRLSPACPREVEKEAAGKLGEPLVGRPSPHHAVRLGYIGALGARVICDNIPGLVSRQRQLCQRYPDIMRSVGEGAREWIRECQHQFRHHRWNCTTLDRDHTVFGRVMLRSSREAAFVYAISSAGVVHAITRACSQGELSVCSCDPYTRGRHHDQRGDFDWGGCSDNIHYGVRFAKAFVDAKEKRLKDARALMNLHNNRCGRTAVRRFLKLECKCHGVSGSCTLRTCWRALSDFRRTGDYLRRRYDGAVQVTATQDGANFTAARQGYRRATRTDLVYFDNSPDYCVLDKAAGSLGTAGRVCSKTSKGTDGCEIMCCGRGYDTTRVTRVTQCECKFHWCCAVRCKECRNTVDVHTCKAPKKAEWLDQT</sequence>
<evidence type="ECO:0000313" key="14">
    <source>
        <dbReference type="Proteomes" id="UP000009136"/>
    </source>
</evidence>
<keyword evidence="5" id="KW-0272">Extracellular matrix</keyword>
<evidence type="ECO:0000256" key="10">
    <source>
        <dbReference type="ARBA" id="ARBA00023288"/>
    </source>
</evidence>
<evidence type="ECO:0000256" key="6">
    <source>
        <dbReference type="ARBA" id="ARBA00022687"/>
    </source>
</evidence>
<keyword evidence="4" id="KW-0964">Secreted</keyword>
<evidence type="ECO:0000256" key="11">
    <source>
        <dbReference type="RuleBase" id="RU003500"/>
    </source>
</evidence>
<dbReference type="InterPro" id="IPR005817">
    <property type="entry name" value="Wnt"/>
</dbReference>
<dbReference type="GO" id="GO:0060492">
    <property type="term" value="P:lung induction"/>
    <property type="evidence" value="ECO:0007669"/>
    <property type="project" value="Ensembl"/>
</dbReference>
<evidence type="ECO:0000256" key="5">
    <source>
        <dbReference type="ARBA" id="ARBA00022530"/>
    </source>
</evidence>
<name>A0AAA9SMV4_BOVIN</name>
<gene>
    <name evidence="13" type="primary">WNT2B</name>
</gene>
<keyword evidence="14" id="KW-1185">Reference proteome</keyword>
<dbReference type="PRINTS" id="PR01349">
    <property type="entry name" value="WNTPROTEIN"/>
</dbReference>
<keyword evidence="8" id="KW-1015">Disulfide bond</keyword>
<comment type="function">
    <text evidence="11">Ligand for members of the frizzled family of seven transmembrane receptors.</text>
</comment>
<feature type="region of interest" description="Disordered" evidence="12">
    <location>
        <begin position="1"/>
        <end position="35"/>
    </location>
</feature>
<evidence type="ECO:0000256" key="4">
    <source>
        <dbReference type="ARBA" id="ARBA00022525"/>
    </source>
</evidence>
<dbReference type="GO" id="GO:0002062">
    <property type="term" value="P:chondrocyte differentiation"/>
    <property type="evidence" value="ECO:0007669"/>
    <property type="project" value="Ensembl"/>
</dbReference>
<keyword evidence="7" id="KW-0732">Signal</keyword>
<evidence type="ECO:0000256" key="9">
    <source>
        <dbReference type="ARBA" id="ARBA00023180"/>
    </source>
</evidence>
<evidence type="ECO:0000256" key="3">
    <source>
        <dbReference type="ARBA" id="ARBA00022473"/>
    </source>
</evidence>
<dbReference type="PROSITE" id="PS00246">
    <property type="entry name" value="WNT1"/>
    <property type="match status" value="1"/>
</dbReference>
<dbReference type="CDD" id="cd19346">
    <property type="entry name" value="Wnt_Wnt2b"/>
    <property type="match status" value="1"/>
</dbReference>